<feature type="region of interest" description="Disordered" evidence="1">
    <location>
        <begin position="27"/>
        <end position="47"/>
    </location>
</feature>
<dbReference type="AlphaFoldDB" id="A0A9Q0ZQ37"/>
<evidence type="ECO:0000313" key="2">
    <source>
        <dbReference type="EMBL" id="KAJ6742482.1"/>
    </source>
</evidence>
<protein>
    <submittedName>
        <fullName evidence="2">Uncharacterized protein</fullName>
    </submittedName>
</protein>
<reference evidence="2" key="2">
    <citation type="journal article" date="2023" name="Int. J. Mol. Sci.">
        <title>De Novo Assembly and Annotation of 11 Diverse Shrub Willow (Salix) Genomes Reveals Novel Gene Organization in Sex-Linked Regions.</title>
        <authorList>
            <person name="Hyden B."/>
            <person name="Feng K."/>
            <person name="Yates T.B."/>
            <person name="Jawdy S."/>
            <person name="Cereghino C."/>
            <person name="Smart L.B."/>
            <person name="Muchero W."/>
        </authorList>
    </citation>
    <scope>NUCLEOTIDE SEQUENCE [LARGE SCALE GENOMIC DNA]</scope>
    <source>
        <tissue evidence="2">Shoot tip</tissue>
    </source>
</reference>
<reference evidence="2" key="1">
    <citation type="submission" date="2022-11" db="EMBL/GenBank/DDBJ databases">
        <authorList>
            <person name="Hyden B.L."/>
            <person name="Feng K."/>
            <person name="Yates T."/>
            <person name="Jawdy S."/>
            <person name="Smart L.B."/>
            <person name="Muchero W."/>
        </authorList>
    </citation>
    <scope>NUCLEOTIDE SEQUENCE</scope>
    <source>
        <tissue evidence="2">Shoot tip</tissue>
    </source>
</reference>
<gene>
    <name evidence="2" type="ORF">OIU85_016551</name>
</gene>
<dbReference type="EMBL" id="JAPFFL010000002">
    <property type="protein sequence ID" value="KAJ6742482.1"/>
    <property type="molecule type" value="Genomic_DNA"/>
</dbReference>
<dbReference type="OrthoDB" id="10385911at2759"/>
<keyword evidence="3" id="KW-1185">Reference proteome</keyword>
<accession>A0A9Q0ZQ37</accession>
<proteinExistence type="predicted"/>
<name>A0A9Q0ZQ37_SALVM</name>
<comment type="caution">
    <text evidence="2">The sequence shown here is derived from an EMBL/GenBank/DDBJ whole genome shotgun (WGS) entry which is preliminary data.</text>
</comment>
<sequence>MSINIVKETEDELADFQALFSYLSPNSKANSEATSNGKGGRSYDLKSGGAKKLEAEVERLKLENEKIVQKTRRGWQGSIFIGRSLSSSSRWRCWWSFLFFDFRTQRGVSQRCFSQRGIRCREMRERDEGLEREARGGERLGCRDE</sequence>
<dbReference type="Proteomes" id="UP001151529">
    <property type="component" value="Chromosome 6"/>
</dbReference>
<organism evidence="2 3">
    <name type="scientific">Salix viminalis</name>
    <name type="common">Common osier</name>
    <name type="synonym">Basket willow</name>
    <dbReference type="NCBI Taxonomy" id="40686"/>
    <lineage>
        <taxon>Eukaryota</taxon>
        <taxon>Viridiplantae</taxon>
        <taxon>Streptophyta</taxon>
        <taxon>Embryophyta</taxon>
        <taxon>Tracheophyta</taxon>
        <taxon>Spermatophyta</taxon>
        <taxon>Magnoliopsida</taxon>
        <taxon>eudicotyledons</taxon>
        <taxon>Gunneridae</taxon>
        <taxon>Pentapetalae</taxon>
        <taxon>rosids</taxon>
        <taxon>fabids</taxon>
        <taxon>Malpighiales</taxon>
        <taxon>Salicaceae</taxon>
        <taxon>Saliceae</taxon>
        <taxon>Salix</taxon>
    </lineage>
</organism>
<feature type="compositionally biased region" description="Polar residues" evidence="1">
    <location>
        <begin position="27"/>
        <end position="36"/>
    </location>
</feature>
<evidence type="ECO:0000256" key="1">
    <source>
        <dbReference type="SAM" id="MobiDB-lite"/>
    </source>
</evidence>
<evidence type="ECO:0000313" key="3">
    <source>
        <dbReference type="Proteomes" id="UP001151529"/>
    </source>
</evidence>